<dbReference type="STRING" id="28134.SAMN05444288_1263"/>
<dbReference type="RefSeq" id="WP_004369771.1">
    <property type="nucleotide sequence ID" value="NZ_GL833119.1"/>
</dbReference>
<evidence type="ECO:0000256" key="3">
    <source>
        <dbReference type="SAM" id="MobiDB-lite"/>
    </source>
</evidence>
<gene>
    <name evidence="4" type="ORF">HMPREF0663_11616</name>
</gene>
<dbReference type="Gene3D" id="1.25.40.10">
    <property type="entry name" value="Tetratricopeptide repeat domain"/>
    <property type="match status" value="3"/>
</dbReference>
<dbReference type="InterPro" id="IPR011990">
    <property type="entry name" value="TPR-like_helical_dom_sf"/>
</dbReference>
<feature type="coiled-coil region" evidence="2">
    <location>
        <begin position="383"/>
        <end position="410"/>
    </location>
</feature>
<dbReference type="SMART" id="SM00028">
    <property type="entry name" value="TPR"/>
    <property type="match status" value="5"/>
</dbReference>
<name>E7RR15_9BACT</name>
<dbReference type="InterPro" id="IPR019734">
    <property type="entry name" value="TPR_rpt"/>
</dbReference>
<protein>
    <submittedName>
        <fullName evidence="4">Tetratricopeptide repeat protein</fullName>
    </submittedName>
</protein>
<proteinExistence type="predicted"/>
<feature type="compositionally biased region" description="Basic and acidic residues" evidence="3">
    <location>
        <begin position="1016"/>
        <end position="1025"/>
    </location>
</feature>
<dbReference type="eggNOG" id="COG0457">
    <property type="taxonomic scope" value="Bacteria"/>
</dbReference>
<feature type="compositionally biased region" description="Polar residues" evidence="3">
    <location>
        <begin position="1050"/>
        <end position="1071"/>
    </location>
</feature>
<sequence length="1147" mass="132117">MRLLDKQHIIPLFLSVAVIILLIGCSTQRNTAKNRWWHSFNARYNIYYNGSLAYIDGSLEKEKGNKDNFTELIPLYTVGNKNSIGLGKGNFDRTIEKCEKAIKLHSIKKRPEWTKNRRKTERDIEWLNRKEYNPFLWKAWLLMGRSQFHQGKFDEAASTFSYMSRLYQTQPAIYGRARAWLAKSYIEQGWLYDAEDVIRNMERDSIHWRAQKEWDYTYADYYIHTGNYEKAIPYLRKVIRHEMRRKQKAREWYLMGQLENALGHRELAYKAYKHVIRLAPPYEVEFNARIAMTEVMAGSRSKQMINRLKRMAVSDNNKDYLDQVYYAIGNIYLAQKDTSNAISAYEKGNIKSTRNSIEKGVLLLKLGDLYWIKEKFSDAQRCYNTAIGLLDKERDDYEQLEKRSKVLDKLVPYTDAVHLQDSLQVLAKMNEHDRNAAIDRVIEALKKKEKEEANRLAEQNSQAVQAANSGMGDINNPQNNTNPSTLGINSQNGEWYFYNQMAVNQGKIAFQKLWGKRENIDNWQRINKTVVAHTGEVDAMTDAIRDSLARQAEIEDSLKQLTNDAQNDPHKREYYLAQIPFTQEQLQASNLIIEDGLYNSGVIFKDYLDNLKLSERALRRLTESYPDYEHTDNAYYHLFLLYSRLNMPSLAESYIQKLRQQYPKSEWTAILTDPYFKENAVLGKHIEDSLYAATYAAFKADRYSEVSGNTHISETRFPLGKNRDKFIFIDGLSKLNNGNANGCLDNMKTIIEKYPESKLSEMAGMIVNGVNAGKKLRGGRFDIDNVWQRRVAVLSDSDSIAARKFSNERNADFVFMLVYNPDSVNEHQLLYEIAKYNFTSYMVRSFGIEIEDADGLHRMLVSGFRSYDEALQYGRQLSKQKGITQRLGKSRMVIISNKNLELLGGQYSYDDYDAFYNKHFAPLKVSTFRLLSEPEEIVTEKEPANNVPTQRDIDNMLDDGIFIDNGLDVSPSGNSSIVIPDEEKETLPANSGTTVIPDEPQNNTSTQRQSGTVVVKEPESNKKEQTNTTVVEEGTIVKPQPESVTKIKTDNSQSEASSANVPTIQTNPSTTVPVAPVKPQPKKQPQSISHKKEDTGIYFDDGLRTKNRKDGTKDANNKKNNAEKEDKKQDKKKQFDLEDEYYDLDGF</sequence>
<keyword evidence="5" id="KW-1185">Reference proteome</keyword>
<dbReference type="EMBL" id="AEPE02000005">
    <property type="protein sequence ID" value="EFZ36703.1"/>
    <property type="molecule type" value="Genomic_DNA"/>
</dbReference>
<keyword evidence="1" id="KW-0802">TPR repeat</keyword>
<dbReference type="Proteomes" id="UP000005580">
    <property type="component" value="Unassembled WGS sequence"/>
</dbReference>
<dbReference type="HOGENOM" id="CLU_007706_0_0_10"/>
<organism evidence="4 5">
    <name type="scientific">Hoylesella oralis ATCC 33269</name>
    <dbReference type="NCBI Taxonomy" id="873533"/>
    <lineage>
        <taxon>Bacteria</taxon>
        <taxon>Pseudomonadati</taxon>
        <taxon>Bacteroidota</taxon>
        <taxon>Bacteroidia</taxon>
        <taxon>Bacteroidales</taxon>
        <taxon>Prevotellaceae</taxon>
        <taxon>Hoylesella</taxon>
    </lineage>
</organism>
<feature type="repeat" description="TPR" evidence="1">
    <location>
        <begin position="249"/>
        <end position="282"/>
    </location>
</feature>
<dbReference type="PROSITE" id="PS50005">
    <property type="entry name" value="TPR"/>
    <property type="match status" value="1"/>
</dbReference>
<dbReference type="SUPFAM" id="SSF48452">
    <property type="entry name" value="TPR-like"/>
    <property type="match status" value="2"/>
</dbReference>
<evidence type="ECO:0000256" key="1">
    <source>
        <dbReference type="PROSITE-ProRule" id="PRU00339"/>
    </source>
</evidence>
<feature type="region of interest" description="Disordered" evidence="3">
    <location>
        <begin position="972"/>
        <end position="1134"/>
    </location>
</feature>
<comment type="caution">
    <text evidence="4">The sequence shown here is derived from an EMBL/GenBank/DDBJ whole genome shotgun (WGS) entry which is preliminary data.</text>
</comment>
<accession>E7RR15</accession>
<dbReference type="PROSITE" id="PS51257">
    <property type="entry name" value="PROKAR_LIPOPROTEIN"/>
    <property type="match status" value="1"/>
</dbReference>
<dbReference type="AlphaFoldDB" id="E7RR15"/>
<feature type="compositionally biased region" description="Basic and acidic residues" evidence="3">
    <location>
        <begin position="1090"/>
        <end position="1134"/>
    </location>
</feature>
<evidence type="ECO:0000256" key="2">
    <source>
        <dbReference type="SAM" id="Coils"/>
    </source>
</evidence>
<keyword evidence="2" id="KW-0175">Coiled coil</keyword>
<evidence type="ECO:0000313" key="4">
    <source>
        <dbReference type="EMBL" id="EFZ36703.1"/>
    </source>
</evidence>
<feature type="compositionally biased region" description="Polar residues" evidence="3">
    <location>
        <begin position="988"/>
        <end position="1012"/>
    </location>
</feature>
<evidence type="ECO:0000313" key="5">
    <source>
        <dbReference type="Proteomes" id="UP000005580"/>
    </source>
</evidence>
<dbReference type="Pfam" id="PF13181">
    <property type="entry name" value="TPR_8"/>
    <property type="match status" value="3"/>
</dbReference>
<reference evidence="4" key="1">
    <citation type="submission" date="2011-01" db="EMBL/GenBank/DDBJ databases">
        <authorList>
            <person name="Muzny D."/>
            <person name="Qin X."/>
            <person name="Buhay C."/>
            <person name="Dugan-Rocha S."/>
            <person name="Ding Y."/>
            <person name="Chen G."/>
            <person name="Hawes A."/>
            <person name="Holder M."/>
            <person name="Jhangiani S."/>
            <person name="Johnson A."/>
            <person name="Khan Z."/>
            <person name="Li Z."/>
            <person name="Liu W."/>
            <person name="Liu X."/>
            <person name="Perez L."/>
            <person name="Shen H."/>
            <person name="Wang Q."/>
            <person name="Watt J."/>
            <person name="Xi L."/>
            <person name="Xin Y."/>
            <person name="Zhou J."/>
            <person name="Deng J."/>
            <person name="Jiang H."/>
            <person name="Liu Y."/>
            <person name="Qu J."/>
            <person name="Song X.-Z."/>
            <person name="Zhang L."/>
            <person name="Villasana D."/>
            <person name="Johnson A."/>
            <person name="Liu J."/>
            <person name="Liyanage D."/>
            <person name="Lorensuhewa L."/>
            <person name="Robinson T."/>
            <person name="Song A."/>
            <person name="Song B.-B."/>
            <person name="Dinh H."/>
            <person name="Thornton R."/>
            <person name="Coyle M."/>
            <person name="Francisco L."/>
            <person name="Jackson L."/>
            <person name="Javaid M."/>
            <person name="Korchina V."/>
            <person name="Kovar C."/>
            <person name="Mata R."/>
            <person name="Mathew T."/>
            <person name="Ngo R."/>
            <person name="Nguyen L."/>
            <person name="Nguyen N."/>
            <person name="Okwuonu G."/>
            <person name="Ongeri F."/>
            <person name="Pham C."/>
            <person name="Simmons D."/>
            <person name="Wilczek-Boney K."/>
            <person name="Hale W."/>
            <person name="Jakkamsetti A."/>
            <person name="Pham P."/>
            <person name="Ruth R."/>
            <person name="San Lucas F."/>
            <person name="Warren J."/>
            <person name="Zhang J."/>
            <person name="Zhao Z."/>
            <person name="Zhou C."/>
            <person name="Zhu D."/>
            <person name="Lee S."/>
            <person name="Bess C."/>
            <person name="Blankenburg K."/>
            <person name="Forbes L."/>
            <person name="Fu Q."/>
            <person name="Gubbala S."/>
            <person name="Hirani K."/>
            <person name="Jayaseelan J.C."/>
            <person name="Lara F."/>
            <person name="Munidasa M."/>
            <person name="Palculict T."/>
            <person name="Patil S."/>
            <person name="Pu L.-L."/>
            <person name="Saada N."/>
            <person name="Tang L."/>
            <person name="Weissenberger G."/>
            <person name="Zhu Y."/>
            <person name="Hemphill L."/>
            <person name="Shang Y."/>
            <person name="Youmans B."/>
            <person name="Ayvaz T."/>
            <person name="Ross M."/>
            <person name="Santibanez J."/>
            <person name="Aqrawi P."/>
            <person name="Gross S."/>
            <person name="Joshi V."/>
            <person name="Fowler G."/>
            <person name="Nazareth L."/>
            <person name="Reid J."/>
            <person name="Worley K."/>
            <person name="Petrosino J."/>
            <person name="Highlander S."/>
            <person name="Gibbs R."/>
        </authorList>
    </citation>
    <scope>NUCLEOTIDE SEQUENCE [LARGE SCALE GENOMIC DNA]</scope>
    <source>
        <strain evidence="4">ATCC 33269</strain>
    </source>
</reference>